<keyword evidence="15 24" id="KW-0472">Membrane</keyword>
<dbReference type="PANTHER" id="PTHR46382:SF1">
    <property type="entry name" value="PHOSPHATIDATE CYTIDYLYLTRANSFERASE"/>
    <property type="match status" value="1"/>
</dbReference>
<dbReference type="PANTHER" id="PTHR46382">
    <property type="entry name" value="PHOSPHATIDATE CYTIDYLYLTRANSFERASE"/>
    <property type="match status" value="1"/>
</dbReference>
<dbReference type="GO" id="GO:0016024">
    <property type="term" value="P:CDP-diacylglycerol biosynthetic process"/>
    <property type="evidence" value="ECO:0007669"/>
    <property type="project" value="TreeGrafter"/>
</dbReference>
<keyword evidence="12" id="KW-0548">Nucleotidyltransferase</keyword>
<feature type="transmembrane region" description="Helical" evidence="24">
    <location>
        <begin position="201"/>
        <end position="231"/>
    </location>
</feature>
<evidence type="ECO:0000256" key="13">
    <source>
        <dbReference type="ARBA" id="ARBA00022989"/>
    </source>
</evidence>
<comment type="catalytic activity">
    <reaction evidence="1">
        <text>a 1,2-diacyl-sn-glycero-3-phosphate + CTP + H(+) = a CDP-1,2-diacyl-sn-glycerol + diphosphate</text>
        <dbReference type="Rhea" id="RHEA:16229"/>
        <dbReference type="ChEBI" id="CHEBI:15378"/>
        <dbReference type="ChEBI" id="CHEBI:33019"/>
        <dbReference type="ChEBI" id="CHEBI:37563"/>
        <dbReference type="ChEBI" id="CHEBI:58332"/>
        <dbReference type="ChEBI" id="CHEBI:58608"/>
        <dbReference type="EC" id="2.7.7.41"/>
    </reaction>
</comment>
<keyword evidence="26" id="KW-0418">Kinase</keyword>
<keyword evidence="13 24" id="KW-1133">Transmembrane helix</keyword>
<keyword evidence="16" id="KW-0594">Phospholipid biosynthesis</keyword>
<feature type="transmembrane region" description="Helical" evidence="24">
    <location>
        <begin position="136"/>
        <end position="155"/>
    </location>
</feature>
<evidence type="ECO:0000256" key="9">
    <source>
        <dbReference type="ARBA" id="ARBA00022516"/>
    </source>
</evidence>
<name>A0A7W9TGR9_9ACTN</name>
<evidence type="ECO:0000256" key="21">
    <source>
        <dbReference type="ARBA" id="ARBA00032396"/>
    </source>
</evidence>
<reference evidence="26 27" key="1">
    <citation type="submission" date="2020-08" db="EMBL/GenBank/DDBJ databases">
        <title>Genomic Encyclopedia of Type Strains, Phase IV (KMG-IV): sequencing the most valuable type-strain genomes for metagenomic binning, comparative biology and taxonomic classification.</title>
        <authorList>
            <person name="Goeker M."/>
        </authorList>
    </citation>
    <scope>NUCLEOTIDE SEQUENCE [LARGE SCALE GENOMIC DNA]</scope>
    <source>
        <strain evidence="26 27">DSM 43350</strain>
    </source>
</reference>
<evidence type="ECO:0000313" key="27">
    <source>
        <dbReference type="Proteomes" id="UP000591537"/>
    </source>
</evidence>
<evidence type="ECO:0000256" key="8">
    <source>
        <dbReference type="ARBA" id="ARBA00022475"/>
    </source>
</evidence>
<keyword evidence="14" id="KW-0443">Lipid metabolism</keyword>
<sequence length="276" mass="27733">MGALIAVLSAVLPLLALTPQAHAPGSVLNTRELRCRGHDPAVCISSAYEARRPQLERVAVLLSRRMEGAGPTHYLLTEDSRHTCQDGDGRGVLAAAVTGLVVAAAFSPDHVWRVGAVGAVALAAVPLVAGDAEGGLRRLGTGLLGLVWLGGLAVLAPLGTLGLALFAAVSIADVVAYFAGQRLGGPRLSPLSPAKRWSGTLCGAAAGLAVLALLSAWSWPAAAAVAVGGPAGDLVESLVKRGAGVKDSGRWLAGAGGLLDRIDSLVGALVVLIVLG</sequence>
<comment type="subcellular location">
    <subcellularLocation>
        <location evidence="2">Cell membrane</location>
        <topology evidence="2">Multi-pass membrane protein</topology>
    </subcellularLocation>
</comment>
<evidence type="ECO:0000256" key="16">
    <source>
        <dbReference type="ARBA" id="ARBA00023209"/>
    </source>
</evidence>
<evidence type="ECO:0000256" key="19">
    <source>
        <dbReference type="ARBA" id="ARBA00031825"/>
    </source>
</evidence>
<organism evidence="26 27">
    <name type="scientific">Streptomyces paradoxus</name>
    <dbReference type="NCBI Taxonomy" id="66375"/>
    <lineage>
        <taxon>Bacteria</taxon>
        <taxon>Bacillati</taxon>
        <taxon>Actinomycetota</taxon>
        <taxon>Actinomycetes</taxon>
        <taxon>Kitasatosporales</taxon>
        <taxon>Streptomycetaceae</taxon>
        <taxon>Streptomyces</taxon>
    </lineage>
</organism>
<keyword evidence="11 24" id="KW-0812">Transmembrane</keyword>
<evidence type="ECO:0000256" key="5">
    <source>
        <dbReference type="ARBA" id="ARBA00010185"/>
    </source>
</evidence>
<dbReference type="Pfam" id="PF01148">
    <property type="entry name" value="CTP_transf_1"/>
    <property type="match status" value="1"/>
</dbReference>
<feature type="chain" id="PRO_5030955299" description="Phosphatidate cytidylyltransferase" evidence="25">
    <location>
        <begin position="24"/>
        <end position="276"/>
    </location>
</feature>
<protein>
    <recommendedName>
        <fullName evidence="7">Phosphatidate cytidylyltransferase</fullName>
        <ecNumber evidence="6">2.7.7.41</ecNumber>
    </recommendedName>
    <alternativeName>
        <fullName evidence="20">CDP-DAG synthase</fullName>
    </alternativeName>
    <alternativeName>
        <fullName evidence="22">CDP-DG synthase</fullName>
    </alternativeName>
    <alternativeName>
        <fullName evidence="18">CDP-diacylglycerol synthase</fullName>
    </alternativeName>
    <alternativeName>
        <fullName evidence="21">CDP-diglyceride pyrophosphorylase</fullName>
    </alternativeName>
    <alternativeName>
        <fullName evidence="23">CDP-diglyceride synthase</fullName>
    </alternativeName>
    <alternativeName>
        <fullName evidence="19">CTP:phosphatidate cytidylyltransferase</fullName>
    </alternativeName>
</protein>
<dbReference type="EMBL" id="JACHGV010000008">
    <property type="protein sequence ID" value="MBB6079407.1"/>
    <property type="molecule type" value="Genomic_DNA"/>
</dbReference>
<dbReference type="Proteomes" id="UP000591537">
    <property type="component" value="Unassembled WGS sequence"/>
</dbReference>
<keyword evidence="8" id="KW-1003">Cell membrane</keyword>
<gene>
    <name evidence="26" type="ORF">HNR57_005350</name>
</gene>
<comment type="caution">
    <text evidence="26">The sequence shown here is derived from an EMBL/GenBank/DDBJ whole genome shotgun (WGS) entry which is preliminary data.</text>
</comment>
<evidence type="ECO:0000256" key="18">
    <source>
        <dbReference type="ARBA" id="ARBA00029893"/>
    </source>
</evidence>
<dbReference type="AlphaFoldDB" id="A0A7W9TGR9"/>
<evidence type="ECO:0000256" key="1">
    <source>
        <dbReference type="ARBA" id="ARBA00001698"/>
    </source>
</evidence>
<dbReference type="GO" id="GO:0004605">
    <property type="term" value="F:phosphatidate cytidylyltransferase activity"/>
    <property type="evidence" value="ECO:0007669"/>
    <property type="project" value="UniProtKB-EC"/>
</dbReference>
<dbReference type="GO" id="GO:0016301">
    <property type="term" value="F:kinase activity"/>
    <property type="evidence" value="ECO:0007669"/>
    <property type="project" value="UniProtKB-KW"/>
</dbReference>
<keyword evidence="9" id="KW-0444">Lipid biosynthesis</keyword>
<dbReference type="EC" id="2.7.7.41" evidence="6"/>
<evidence type="ECO:0000256" key="24">
    <source>
        <dbReference type="SAM" id="Phobius"/>
    </source>
</evidence>
<comment type="pathway">
    <text evidence="3">Phospholipid metabolism; CDP-diacylglycerol biosynthesis; CDP-diacylglycerol from sn-glycerol 3-phosphate: step 3/3.</text>
</comment>
<keyword evidence="10" id="KW-0808">Transferase</keyword>
<evidence type="ECO:0000256" key="23">
    <source>
        <dbReference type="ARBA" id="ARBA00033406"/>
    </source>
</evidence>
<dbReference type="RefSeq" id="WP_313674795.1">
    <property type="nucleotide sequence ID" value="NZ_BAAARS010000009.1"/>
</dbReference>
<comment type="similarity">
    <text evidence="5">Belongs to the CDS family.</text>
</comment>
<evidence type="ECO:0000256" key="11">
    <source>
        <dbReference type="ARBA" id="ARBA00022692"/>
    </source>
</evidence>
<evidence type="ECO:0000256" key="6">
    <source>
        <dbReference type="ARBA" id="ARBA00012487"/>
    </source>
</evidence>
<evidence type="ECO:0000256" key="4">
    <source>
        <dbReference type="ARBA" id="ARBA00005189"/>
    </source>
</evidence>
<evidence type="ECO:0000256" key="12">
    <source>
        <dbReference type="ARBA" id="ARBA00022695"/>
    </source>
</evidence>
<keyword evidence="17" id="KW-1208">Phospholipid metabolism</keyword>
<evidence type="ECO:0000256" key="7">
    <source>
        <dbReference type="ARBA" id="ARBA00019373"/>
    </source>
</evidence>
<evidence type="ECO:0000313" key="26">
    <source>
        <dbReference type="EMBL" id="MBB6079407.1"/>
    </source>
</evidence>
<evidence type="ECO:0000256" key="14">
    <source>
        <dbReference type="ARBA" id="ARBA00023098"/>
    </source>
</evidence>
<evidence type="ECO:0000256" key="20">
    <source>
        <dbReference type="ARBA" id="ARBA00032253"/>
    </source>
</evidence>
<dbReference type="GO" id="GO:0005886">
    <property type="term" value="C:plasma membrane"/>
    <property type="evidence" value="ECO:0007669"/>
    <property type="project" value="UniProtKB-SubCell"/>
</dbReference>
<evidence type="ECO:0000256" key="22">
    <source>
        <dbReference type="ARBA" id="ARBA00032743"/>
    </source>
</evidence>
<feature type="signal peptide" evidence="25">
    <location>
        <begin position="1"/>
        <end position="23"/>
    </location>
</feature>
<evidence type="ECO:0000256" key="15">
    <source>
        <dbReference type="ARBA" id="ARBA00023136"/>
    </source>
</evidence>
<evidence type="ECO:0000256" key="2">
    <source>
        <dbReference type="ARBA" id="ARBA00004651"/>
    </source>
</evidence>
<evidence type="ECO:0000256" key="10">
    <source>
        <dbReference type="ARBA" id="ARBA00022679"/>
    </source>
</evidence>
<evidence type="ECO:0000256" key="25">
    <source>
        <dbReference type="SAM" id="SignalP"/>
    </source>
</evidence>
<proteinExistence type="inferred from homology"/>
<keyword evidence="27" id="KW-1185">Reference proteome</keyword>
<feature type="transmembrane region" description="Helical" evidence="24">
    <location>
        <begin position="110"/>
        <end position="129"/>
    </location>
</feature>
<evidence type="ECO:0000256" key="3">
    <source>
        <dbReference type="ARBA" id="ARBA00005119"/>
    </source>
</evidence>
<evidence type="ECO:0000256" key="17">
    <source>
        <dbReference type="ARBA" id="ARBA00023264"/>
    </source>
</evidence>
<comment type="pathway">
    <text evidence="4">Lipid metabolism.</text>
</comment>
<keyword evidence="25" id="KW-0732">Signal</keyword>
<accession>A0A7W9TGR9</accession>